<dbReference type="GO" id="GO:0000155">
    <property type="term" value="F:phosphorelay sensor kinase activity"/>
    <property type="evidence" value="ECO:0007669"/>
    <property type="project" value="InterPro"/>
</dbReference>
<comment type="caution">
    <text evidence="11">The sequence shown here is derived from an EMBL/GenBank/DDBJ whole genome shotgun (WGS) entry which is preliminary data.</text>
</comment>
<proteinExistence type="predicted"/>
<dbReference type="InterPro" id="IPR050482">
    <property type="entry name" value="Sensor_HK_TwoCompSys"/>
</dbReference>
<evidence type="ECO:0000256" key="7">
    <source>
        <dbReference type="ARBA" id="ARBA00022840"/>
    </source>
</evidence>
<feature type="domain" description="Histidine kinase" evidence="10">
    <location>
        <begin position="311"/>
        <end position="468"/>
    </location>
</feature>
<dbReference type="EMBL" id="ACJM01000004">
    <property type="protein sequence ID" value="EEG78214.1"/>
    <property type="molecule type" value="Genomic_DNA"/>
</dbReference>
<dbReference type="InterPro" id="IPR005467">
    <property type="entry name" value="His_kinase_dom"/>
</dbReference>
<keyword evidence="8" id="KW-0902">Two-component regulatory system</keyword>
<evidence type="ECO:0000256" key="1">
    <source>
        <dbReference type="ARBA" id="ARBA00000085"/>
    </source>
</evidence>
<keyword evidence="9" id="KW-0812">Transmembrane</keyword>
<name>C0GF32_DETAL</name>
<dbReference type="RefSeq" id="WP_008515583.1">
    <property type="nucleotide sequence ID" value="NZ_ACJM01000004.1"/>
</dbReference>
<dbReference type="Pfam" id="PF02518">
    <property type="entry name" value="HATPase_c"/>
    <property type="match status" value="1"/>
</dbReference>
<keyword evidence="4" id="KW-0808">Transferase</keyword>
<gene>
    <name evidence="11" type="ORF">DealDRAFT_1091</name>
</gene>
<feature type="transmembrane region" description="Helical" evidence="9">
    <location>
        <begin position="83"/>
        <end position="101"/>
    </location>
</feature>
<evidence type="ECO:0000313" key="12">
    <source>
        <dbReference type="Proteomes" id="UP000006443"/>
    </source>
</evidence>
<keyword evidence="5" id="KW-0547">Nucleotide-binding</keyword>
<dbReference type="InterPro" id="IPR036890">
    <property type="entry name" value="HATPase_C_sf"/>
</dbReference>
<dbReference type="OrthoDB" id="9781904at2"/>
<dbReference type="Pfam" id="PF07730">
    <property type="entry name" value="HisKA_3"/>
    <property type="match status" value="1"/>
</dbReference>
<dbReference type="CDD" id="cd16917">
    <property type="entry name" value="HATPase_UhpB-NarQ-NarX-like"/>
    <property type="match status" value="1"/>
</dbReference>
<evidence type="ECO:0000256" key="3">
    <source>
        <dbReference type="ARBA" id="ARBA00022553"/>
    </source>
</evidence>
<keyword evidence="9" id="KW-1133">Transmembrane helix</keyword>
<feature type="transmembrane region" description="Helical" evidence="9">
    <location>
        <begin position="150"/>
        <end position="166"/>
    </location>
</feature>
<keyword evidence="6 11" id="KW-0418">Kinase</keyword>
<evidence type="ECO:0000256" key="8">
    <source>
        <dbReference type="ARBA" id="ARBA00023012"/>
    </source>
</evidence>
<dbReference type="PROSITE" id="PS50109">
    <property type="entry name" value="HIS_KIN"/>
    <property type="match status" value="1"/>
</dbReference>
<evidence type="ECO:0000256" key="6">
    <source>
        <dbReference type="ARBA" id="ARBA00022777"/>
    </source>
</evidence>
<evidence type="ECO:0000256" key="9">
    <source>
        <dbReference type="SAM" id="Phobius"/>
    </source>
</evidence>
<dbReference type="PANTHER" id="PTHR24421">
    <property type="entry name" value="NITRATE/NITRITE SENSOR PROTEIN NARX-RELATED"/>
    <property type="match status" value="1"/>
</dbReference>
<dbReference type="STRING" id="555088.DealDRAFT_1091"/>
<dbReference type="GO" id="GO:0046983">
    <property type="term" value="F:protein dimerization activity"/>
    <property type="evidence" value="ECO:0007669"/>
    <property type="project" value="InterPro"/>
</dbReference>
<evidence type="ECO:0000313" key="11">
    <source>
        <dbReference type="EMBL" id="EEG78214.1"/>
    </source>
</evidence>
<feature type="transmembrane region" description="Helical" evidence="9">
    <location>
        <begin position="43"/>
        <end position="63"/>
    </location>
</feature>
<evidence type="ECO:0000256" key="2">
    <source>
        <dbReference type="ARBA" id="ARBA00012438"/>
    </source>
</evidence>
<dbReference type="Proteomes" id="UP000006443">
    <property type="component" value="Unassembled WGS sequence"/>
</dbReference>
<dbReference type="InterPro" id="IPR003594">
    <property type="entry name" value="HATPase_dom"/>
</dbReference>
<keyword evidence="9" id="KW-0472">Membrane</keyword>
<dbReference type="Gene3D" id="1.20.5.1930">
    <property type="match status" value="1"/>
</dbReference>
<accession>C0GF32</accession>
<keyword evidence="3" id="KW-0597">Phosphoprotein</keyword>
<dbReference type="SUPFAM" id="SSF55874">
    <property type="entry name" value="ATPase domain of HSP90 chaperone/DNA topoisomerase II/histidine kinase"/>
    <property type="match status" value="1"/>
</dbReference>
<dbReference type="AlphaFoldDB" id="C0GF32"/>
<feature type="transmembrane region" description="Helical" evidence="9">
    <location>
        <begin position="12"/>
        <end position="31"/>
    </location>
</feature>
<feature type="transmembrane region" description="Helical" evidence="9">
    <location>
        <begin position="218"/>
        <end position="239"/>
    </location>
</feature>
<dbReference type="GO" id="GO:0005524">
    <property type="term" value="F:ATP binding"/>
    <property type="evidence" value="ECO:0007669"/>
    <property type="project" value="UniProtKB-KW"/>
</dbReference>
<dbReference type="eggNOG" id="COG4585">
    <property type="taxonomic scope" value="Bacteria"/>
</dbReference>
<protein>
    <recommendedName>
        <fullName evidence="2">histidine kinase</fullName>
        <ecNumber evidence="2">2.7.13.3</ecNumber>
    </recommendedName>
</protein>
<organism evidence="11 12">
    <name type="scientific">Dethiobacter alkaliphilus AHT 1</name>
    <dbReference type="NCBI Taxonomy" id="555088"/>
    <lineage>
        <taxon>Bacteria</taxon>
        <taxon>Bacillati</taxon>
        <taxon>Bacillota</taxon>
        <taxon>Dethiobacteria</taxon>
        <taxon>Dethiobacterales</taxon>
        <taxon>Dethiobacteraceae</taxon>
        <taxon>Dethiobacter</taxon>
    </lineage>
</organism>
<dbReference type="GO" id="GO:0016020">
    <property type="term" value="C:membrane"/>
    <property type="evidence" value="ECO:0007669"/>
    <property type="project" value="InterPro"/>
</dbReference>
<reference evidence="11 12" key="1">
    <citation type="submission" date="2009-02" db="EMBL/GenBank/DDBJ databases">
        <title>Sequencing of the draft genome and assembly of Dethiobacter alkaliphilus AHT 1.</title>
        <authorList>
            <consortium name="US DOE Joint Genome Institute (JGI-PGF)"/>
            <person name="Lucas S."/>
            <person name="Copeland A."/>
            <person name="Lapidus A."/>
            <person name="Glavina del Rio T."/>
            <person name="Dalin E."/>
            <person name="Tice H."/>
            <person name="Bruce D."/>
            <person name="Goodwin L."/>
            <person name="Pitluck S."/>
            <person name="Larimer F."/>
            <person name="Land M.L."/>
            <person name="Hauser L."/>
            <person name="Muyzer G."/>
        </authorList>
    </citation>
    <scope>NUCLEOTIDE SEQUENCE [LARGE SCALE GENOMIC DNA]</scope>
    <source>
        <strain evidence="11 12">AHT 1</strain>
    </source>
</reference>
<evidence type="ECO:0000259" key="10">
    <source>
        <dbReference type="PROSITE" id="PS50109"/>
    </source>
</evidence>
<dbReference type="InterPro" id="IPR011712">
    <property type="entry name" value="Sig_transdc_His_kin_sub3_dim/P"/>
</dbReference>
<comment type="catalytic activity">
    <reaction evidence="1">
        <text>ATP + protein L-histidine = ADP + protein N-phospho-L-histidine.</text>
        <dbReference type="EC" id="2.7.13.3"/>
    </reaction>
</comment>
<sequence length="485" mass="55505">MLRFFIENKIIILVIYTILFFLMALAIILKVNKKSELALARSLWLLAGFALTHGINEFIIFVHNVKAAELTTSVENVLLMVELAFKATSFMFVLWLGICLVTDYFQRFKVLKLIGALLCGCWILVAVYFLGIRGGMAYIPGLDNLSRHMFAFPGFLLSAVGIWLQVREVERFESTSLLVNLKALAVTFFLASFFTGLIGNEPIFWPTTVLNRRSFMEFSGVPVIFFRSVILVFITYFVIRVVHVFQVEREYRLEEMMRQQVLMDERERIGRELHDGIIQSIYSVGLKLEQAKMLVDKRIVESKKQMAASQEELNQVIHDIRDYIQELQPSDLISTSLVEGVKELVAGFREKSMIPVELVIEGSQQKDLNIIQINNVFQVLKELLTNATKHSRATKIKVSLVFKEDRVQIRYGDNGTGFDPGEIEVNNCGERQGLKNVFFRIGMLQGTVNFYAAPGRGTHFEITVPYKKIYYDGANYIDDLDYFIG</sequence>
<dbReference type="EC" id="2.7.13.3" evidence="2"/>
<feature type="transmembrane region" description="Helical" evidence="9">
    <location>
        <begin position="178"/>
        <end position="198"/>
    </location>
</feature>
<dbReference type="SMART" id="SM00387">
    <property type="entry name" value="HATPase_c"/>
    <property type="match status" value="1"/>
</dbReference>
<evidence type="ECO:0000256" key="4">
    <source>
        <dbReference type="ARBA" id="ARBA00022679"/>
    </source>
</evidence>
<evidence type="ECO:0000256" key="5">
    <source>
        <dbReference type="ARBA" id="ARBA00022741"/>
    </source>
</evidence>
<keyword evidence="7" id="KW-0067">ATP-binding</keyword>
<dbReference type="Gene3D" id="3.30.565.10">
    <property type="entry name" value="Histidine kinase-like ATPase, C-terminal domain"/>
    <property type="match status" value="1"/>
</dbReference>
<keyword evidence="12" id="KW-1185">Reference proteome</keyword>
<feature type="transmembrane region" description="Helical" evidence="9">
    <location>
        <begin position="113"/>
        <end position="130"/>
    </location>
</feature>
<dbReference type="PANTHER" id="PTHR24421:SF10">
    <property type="entry name" value="NITRATE_NITRITE SENSOR PROTEIN NARQ"/>
    <property type="match status" value="1"/>
</dbReference>